<name>A0A1Q9C3N5_SYMMI</name>
<dbReference type="Proteomes" id="UP000186817">
    <property type="component" value="Unassembled WGS sequence"/>
</dbReference>
<dbReference type="CDD" id="cd09272">
    <property type="entry name" value="RNase_HI_RT_Ty1"/>
    <property type="match status" value="1"/>
</dbReference>
<sequence length="1035" mass="115588">MGKAAHDNLVTIFTRLRLPVASQAELGGRRSVHLKKGVGPDDHDSSCETWVGVGEASEAFDPDVQQFALKALLARECKLQDRSGVAGDCDREGFIHGLSSTINHLEERCCKADEGLEYSVLPDAEVLTTHTVPLEEVERHYGLWSKAVQAELDSLVHEKQAVRVISSAELQTMQDKGTCVTVIPSKMVFTRKAGGRYKANLYAGGIDPSVMRQAASIAVKKAWKGGATDITTAFLNAELLDRLNPRTSPPPLSLDVPTEVIVLKVLSIVHRHGHIDRSCFMLVCKALYGLDQSPRDWSIKRDGDIESMSCEVDGVTCMFEQSLVDSNLWYLRAVPKDGERHCWREPVACMLVYVDDLLAFGPSGVLTKIFGQITSRWKCGPVEWIPEDPSKPPLKFFGFELRWDGKDLLLGQQDFIRDVASRYPEAIPSCIPAPPGPLDVEDSEERRPEYISACQTALGEVLWVAGRTRPDVIFAVSRLAQTMSRDPATVRKRVMQLIGYLAHTQDLCLRYRAAYSCQGDPGATATPNAEGVIEAMTDSAFAPVCERSQESTLVYTQGSLTGWITGRQPFTAASTAESELLSLMSGFSFGRAQTYVLQEFIGNEPRLIVLNDNMASISIVNGDSNGWRSRHLRIRAHVLREQAKEGHVVVGHIEGVKNIADAGTKALPYPRLKLLRDGMGLEASRNAHDAPLGGATKAVDPVYAAKIQAVVIALAAVTAEAQQSSDEPEGYSVELWILMFLVCCTSIALWEGLKWACRWCCRLSRRQTRDVERHEPEVERSSDGENQPDDEDELEELSPRAADRAEAAEDHDVAREFTVPREGIVARYVDDVLYVEEDERLRRRRQGQRVYHEYPDFEPNALEAFGTPPRNAETRVRQAIEAHRDARGSNEGPDWMPNQFVNYPVIQLRADWPAPEDQPPLAHLAAHQSAWGGLASALHQLRPNDAYTRDEYTRHDGRPNVLIRWHFAWRVMLFDPNRTTSPIAISSLTGRRRTVITYRDGSRELLDDNFRLDSARRTMDQQWVGRTELEVRVRA</sequence>
<feature type="compositionally biased region" description="Basic and acidic residues" evidence="1">
    <location>
        <begin position="771"/>
        <end position="783"/>
    </location>
</feature>
<keyword evidence="3" id="KW-1185">Reference proteome</keyword>
<evidence type="ECO:0000313" key="3">
    <source>
        <dbReference type="Proteomes" id="UP000186817"/>
    </source>
</evidence>
<protein>
    <submittedName>
        <fullName evidence="2">Copia protein</fullName>
    </submittedName>
</protein>
<organism evidence="2 3">
    <name type="scientific">Symbiodinium microadriaticum</name>
    <name type="common">Dinoflagellate</name>
    <name type="synonym">Zooxanthella microadriatica</name>
    <dbReference type="NCBI Taxonomy" id="2951"/>
    <lineage>
        <taxon>Eukaryota</taxon>
        <taxon>Sar</taxon>
        <taxon>Alveolata</taxon>
        <taxon>Dinophyceae</taxon>
        <taxon>Suessiales</taxon>
        <taxon>Symbiodiniaceae</taxon>
        <taxon>Symbiodinium</taxon>
    </lineage>
</organism>
<feature type="compositionally biased region" description="Basic and acidic residues" evidence="1">
    <location>
        <begin position="797"/>
        <end position="813"/>
    </location>
</feature>
<dbReference type="OrthoDB" id="421436at2759"/>
<gene>
    <name evidence="2" type="primary">GIP</name>
    <name evidence="2" type="ORF">AK812_SmicGene42405</name>
</gene>
<proteinExistence type="predicted"/>
<reference evidence="2 3" key="1">
    <citation type="submission" date="2016-02" db="EMBL/GenBank/DDBJ databases">
        <title>Genome analysis of coral dinoflagellate symbionts highlights evolutionary adaptations to a symbiotic lifestyle.</title>
        <authorList>
            <person name="Aranda M."/>
            <person name="Li Y."/>
            <person name="Liew Y.J."/>
            <person name="Baumgarten S."/>
            <person name="Simakov O."/>
            <person name="Wilson M."/>
            <person name="Piel J."/>
            <person name="Ashoor H."/>
            <person name="Bougouffa S."/>
            <person name="Bajic V.B."/>
            <person name="Ryu T."/>
            <person name="Ravasi T."/>
            <person name="Bayer T."/>
            <person name="Micklem G."/>
            <person name="Kim H."/>
            <person name="Bhak J."/>
            <person name="Lajeunesse T.C."/>
            <person name="Voolstra C.R."/>
        </authorList>
    </citation>
    <scope>NUCLEOTIDE SEQUENCE [LARGE SCALE GENOMIC DNA]</scope>
    <source>
        <strain evidence="2 3">CCMP2467</strain>
    </source>
</reference>
<feature type="compositionally biased region" description="Acidic residues" evidence="1">
    <location>
        <begin position="786"/>
        <end position="796"/>
    </location>
</feature>
<evidence type="ECO:0000313" key="2">
    <source>
        <dbReference type="EMBL" id="OLP77526.1"/>
    </source>
</evidence>
<dbReference type="EMBL" id="LSRX01001750">
    <property type="protein sequence ID" value="OLP77526.1"/>
    <property type="molecule type" value="Genomic_DNA"/>
</dbReference>
<evidence type="ECO:0000256" key="1">
    <source>
        <dbReference type="SAM" id="MobiDB-lite"/>
    </source>
</evidence>
<dbReference type="AlphaFoldDB" id="A0A1Q9C3N5"/>
<feature type="region of interest" description="Disordered" evidence="1">
    <location>
        <begin position="771"/>
        <end position="813"/>
    </location>
</feature>
<comment type="caution">
    <text evidence="2">The sequence shown here is derived from an EMBL/GenBank/DDBJ whole genome shotgun (WGS) entry which is preliminary data.</text>
</comment>
<accession>A0A1Q9C3N5</accession>